<dbReference type="EMBL" id="GL734230">
    <property type="protein sequence ID" value="EFX61696.1"/>
    <property type="molecule type" value="Genomic_DNA"/>
</dbReference>
<reference evidence="2 3" key="1">
    <citation type="journal article" date="2011" name="Science">
        <title>The ecoresponsive genome of Daphnia pulex.</title>
        <authorList>
            <person name="Colbourne J.K."/>
            <person name="Pfrender M.E."/>
            <person name="Gilbert D."/>
            <person name="Thomas W.K."/>
            <person name="Tucker A."/>
            <person name="Oakley T.H."/>
            <person name="Tokishita S."/>
            <person name="Aerts A."/>
            <person name="Arnold G.J."/>
            <person name="Basu M.K."/>
            <person name="Bauer D.J."/>
            <person name="Caceres C.E."/>
            <person name="Carmel L."/>
            <person name="Casola C."/>
            <person name="Choi J.H."/>
            <person name="Detter J.C."/>
            <person name="Dong Q."/>
            <person name="Dusheyko S."/>
            <person name="Eads B.D."/>
            <person name="Frohlich T."/>
            <person name="Geiler-Samerotte K.A."/>
            <person name="Gerlach D."/>
            <person name="Hatcher P."/>
            <person name="Jogdeo S."/>
            <person name="Krijgsveld J."/>
            <person name="Kriventseva E.V."/>
            <person name="Kultz D."/>
            <person name="Laforsch C."/>
            <person name="Lindquist E."/>
            <person name="Lopez J."/>
            <person name="Manak J.R."/>
            <person name="Muller J."/>
            <person name="Pangilinan J."/>
            <person name="Patwardhan R.P."/>
            <person name="Pitluck S."/>
            <person name="Pritham E.J."/>
            <person name="Rechtsteiner A."/>
            <person name="Rho M."/>
            <person name="Rogozin I.B."/>
            <person name="Sakarya O."/>
            <person name="Salamov A."/>
            <person name="Schaack S."/>
            <person name="Shapiro H."/>
            <person name="Shiga Y."/>
            <person name="Skalitzky C."/>
            <person name="Smith Z."/>
            <person name="Souvorov A."/>
            <person name="Sung W."/>
            <person name="Tang Z."/>
            <person name="Tsuchiya D."/>
            <person name="Tu H."/>
            <person name="Vos H."/>
            <person name="Wang M."/>
            <person name="Wolf Y.I."/>
            <person name="Yamagata H."/>
            <person name="Yamada T."/>
            <person name="Ye Y."/>
            <person name="Shaw J.R."/>
            <person name="Andrews J."/>
            <person name="Crease T.J."/>
            <person name="Tang H."/>
            <person name="Lucas S.M."/>
            <person name="Robertson H.M."/>
            <person name="Bork P."/>
            <person name="Koonin E.V."/>
            <person name="Zdobnov E.M."/>
            <person name="Grigoriev I.V."/>
            <person name="Lynch M."/>
            <person name="Boore J.L."/>
        </authorList>
    </citation>
    <scope>NUCLEOTIDE SEQUENCE [LARGE SCALE GENOMIC DNA]</scope>
</reference>
<dbReference type="InParanoid" id="E9I2T5"/>
<dbReference type="HOGENOM" id="CLU_662701_0_0_1"/>
<feature type="region of interest" description="Disordered" evidence="1">
    <location>
        <begin position="312"/>
        <end position="415"/>
    </location>
</feature>
<gene>
    <name evidence="2" type="ORF">DAPPUDRAFT_121149</name>
</gene>
<evidence type="ECO:0000256" key="1">
    <source>
        <dbReference type="SAM" id="MobiDB-lite"/>
    </source>
</evidence>
<protein>
    <submittedName>
        <fullName evidence="2">Uncharacterized protein</fullName>
    </submittedName>
</protein>
<accession>E9I2T5</accession>
<keyword evidence="3" id="KW-1185">Reference proteome</keyword>
<organism evidence="2 3">
    <name type="scientific">Daphnia pulex</name>
    <name type="common">Water flea</name>
    <dbReference type="NCBI Taxonomy" id="6669"/>
    <lineage>
        <taxon>Eukaryota</taxon>
        <taxon>Metazoa</taxon>
        <taxon>Ecdysozoa</taxon>
        <taxon>Arthropoda</taxon>
        <taxon>Crustacea</taxon>
        <taxon>Branchiopoda</taxon>
        <taxon>Diplostraca</taxon>
        <taxon>Cladocera</taxon>
        <taxon>Anomopoda</taxon>
        <taxon>Daphniidae</taxon>
        <taxon>Daphnia</taxon>
    </lineage>
</organism>
<dbReference type="AlphaFoldDB" id="E9I2T5"/>
<evidence type="ECO:0000313" key="3">
    <source>
        <dbReference type="Proteomes" id="UP000000305"/>
    </source>
</evidence>
<name>E9I2T5_DAPPU</name>
<proteinExistence type="predicted"/>
<sequence length="415" mass="44777">MRISAEQSFGTFAGKPATWSQAVDFLAAQPELLKKQAQDRWDSEVKGSIELIGYYQTMIEGQPQWQSYQQLADRALPALYDGATPARRFSQDLADVQARGLVALQEIYTQIELNAMNAIHEGLWRDRAALGLGAEEALKIFRAGLNCRIQDLCPLDRVPDPGQPLPGLRLDARPSALWLEWTPDSLVNRALRPGTRLEVVAEYPSLSGPVTGDAVGVAQLRSGQTALQIDLTPILKRAPSGPVCLRLRVDGRAALPLRAGGGAVATDTFQHAAWARSARAASQQAADKLERERAQQNLDRLDVADGEHAAWMQQRGRAGKAAGDSAARLQLSPTAPTQRRKAADWRHGTGQRDGAGLSGRERFIGGRPAGRPAPTSGPEPVPALAQVRRRHRAGRLSPGLTPAIQPFGAGPDQLG</sequence>
<evidence type="ECO:0000313" key="2">
    <source>
        <dbReference type="EMBL" id="EFX61696.1"/>
    </source>
</evidence>
<dbReference type="Proteomes" id="UP000000305">
    <property type="component" value="Unassembled WGS sequence"/>
</dbReference>
<dbReference type="KEGG" id="dpx:DAPPUDRAFT_121149"/>